<evidence type="ECO:0000259" key="2">
    <source>
        <dbReference type="Pfam" id="PF03749"/>
    </source>
</evidence>
<dbReference type="FunFam" id="2.40.50.580:FF:000001">
    <property type="entry name" value="Sugar fermentation stimulation protein A"/>
    <property type="match status" value="1"/>
</dbReference>
<feature type="domain" description="Sugar fermentation stimulation protein C-terminal" evidence="2">
    <location>
        <begin position="84"/>
        <end position="222"/>
    </location>
</feature>
<comment type="similarity">
    <text evidence="1">Belongs to the SfsA family.</text>
</comment>
<name>A0A5P1RFI6_9GAMM</name>
<dbReference type="KEGG" id="ncu:F0U83_10560"/>
<dbReference type="NCBIfam" id="TIGR00230">
    <property type="entry name" value="sfsA"/>
    <property type="match status" value="1"/>
</dbReference>
<gene>
    <name evidence="1 4" type="primary">sfsA</name>
    <name evidence="4" type="ORF">F0U83_10560</name>
</gene>
<dbReference type="FunFam" id="3.40.1350.60:FF:000001">
    <property type="entry name" value="Sugar fermentation stimulation protein A"/>
    <property type="match status" value="1"/>
</dbReference>
<dbReference type="Gene3D" id="2.40.50.580">
    <property type="match status" value="1"/>
</dbReference>
<dbReference type="CDD" id="cd22359">
    <property type="entry name" value="SfsA-like_bacterial"/>
    <property type="match status" value="1"/>
</dbReference>
<keyword evidence="5" id="KW-1185">Reference proteome</keyword>
<proteinExistence type="inferred from homology"/>
<evidence type="ECO:0000313" key="5">
    <source>
        <dbReference type="Proteomes" id="UP000324760"/>
    </source>
</evidence>
<dbReference type="PANTHER" id="PTHR30545">
    <property type="entry name" value="SUGAR FERMENTATION STIMULATION PROTEIN A"/>
    <property type="match status" value="1"/>
</dbReference>
<dbReference type="EMBL" id="CP043869">
    <property type="protein sequence ID" value="QEQ98410.1"/>
    <property type="molecule type" value="Genomic_DNA"/>
</dbReference>
<feature type="domain" description="SfsA N-terminal OB" evidence="3">
    <location>
        <begin position="13"/>
        <end position="76"/>
    </location>
</feature>
<dbReference type="InterPro" id="IPR005224">
    <property type="entry name" value="SfsA"/>
</dbReference>
<dbReference type="GO" id="GO:0003677">
    <property type="term" value="F:DNA binding"/>
    <property type="evidence" value="ECO:0007669"/>
    <property type="project" value="InterPro"/>
</dbReference>
<dbReference type="PANTHER" id="PTHR30545:SF2">
    <property type="entry name" value="SUGAR FERMENTATION STIMULATION PROTEIN A"/>
    <property type="match status" value="1"/>
</dbReference>
<evidence type="ECO:0000259" key="3">
    <source>
        <dbReference type="Pfam" id="PF17746"/>
    </source>
</evidence>
<dbReference type="InterPro" id="IPR041465">
    <property type="entry name" value="SfsA_N"/>
</dbReference>
<dbReference type="Proteomes" id="UP000324760">
    <property type="component" value="Chromosome"/>
</dbReference>
<dbReference type="Gene3D" id="3.40.1350.60">
    <property type="match status" value="1"/>
</dbReference>
<dbReference type="Pfam" id="PF17746">
    <property type="entry name" value="SfsA_N"/>
    <property type="match status" value="1"/>
</dbReference>
<evidence type="ECO:0000313" key="4">
    <source>
        <dbReference type="EMBL" id="QEQ98410.1"/>
    </source>
</evidence>
<sequence length="241" mass="27009">MRYTPSLIQGTLIKRYKRFLADIELASGEVITAHCPNTGSMKNCCDPGSRVWVYDANNPKRKLRYTWELVEVESRYLACINTGRANHLVKEAILAGDIPELAHYETLKTECKYGQENSRIDILLSADGKPDCYVEVKNVTLLEENNLGSFPDAVTTRGTKHLRELMEMKSQGARAVLFFNVAHTGISAVTPNRCIDPIYTDTLEEAINHGVEVLAYGADISDTHIHINNPIPFSMNKTIDH</sequence>
<organism evidence="4 5">
    <name type="scientific">Neptunomonas concharum</name>
    <dbReference type="NCBI Taxonomy" id="1031538"/>
    <lineage>
        <taxon>Bacteria</taxon>
        <taxon>Pseudomonadati</taxon>
        <taxon>Pseudomonadota</taxon>
        <taxon>Gammaproteobacteria</taxon>
        <taxon>Oceanospirillales</taxon>
        <taxon>Oceanospirillaceae</taxon>
        <taxon>Neptunomonas</taxon>
    </lineage>
</organism>
<dbReference type="AlphaFoldDB" id="A0A5P1RFI6"/>
<dbReference type="OrthoDB" id="9802365at2"/>
<dbReference type="HAMAP" id="MF_00095">
    <property type="entry name" value="SfsA"/>
    <property type="match status" value="1"/>
</dbReference>
<protein>
    <recommendedName>
        <fullName evidence="1">Sugar fermentation stimulation protein homolog</fullName>
    </recommendedName>
</protein>
<accession>A0A5P1RFI6</accession>
<dbReference type="Pfam" id="PF03749">
    <property type="entry name" value="SfsA"/>
    <property type="match status" value="1"/>
</dbReference>
<dbReference type="InterPro" id="IPR040452">
    <property type="entry name" value="SfsA_C"/>
</dbReference>
<reference evidence="4 5" key="1">
    <citation type="journal article" date="2019" name="Biochem. Eng. J.">
        <title>Metabolic engineering of the marine bacteria Neptunomonas concharum for the production of acetoin and meso-2,3-butanediol from acetate.</title>
        <authorList>
            <person name="Li W."/>
            <person name="Pu N."/>
            <person name="Liu C.-X."/>
            <person name="Yuan Q.-P."/>
            <person name="Li Z.-J."/>
        </authorList>
    </citation>
    <scope>NUCLEOTIDE SEQUENCE [LARGE SCALE GENOMIC DNA]</scope>
    <source>
        <strain evidence="4 5">JCM17730</strain>
    </source>
</reference>
<evidence type="ECO:0000256" key="1">
    <source>
        <dbReference type="HAMAP-Rule" id="MF_00095"/>
    </source>
</evidence>